<name>A0A3N1XM71_9FIRM</name>
<reference evidence="2 3" key="1">
    <citation type="submission" date="2018-11" db="EMBL/GenBank/DDBJ databases">
        <title>Genomic Encyclopedia of Type Strains, Phase IV (KMG-IV): sequencing the most valuable type-strain genomes for metagenomic binning, comparative biology and taxonomic classification.</title>
        <authorList>
            <person name="Goeker M."/>
        </authorList>
    </citation>
    <scope>NUCLEOTIDE SEQUENCE [LARGE SCALE GENOMIC DNA]</scope>
    <source>
        <strain evidence="2 3">DSM 26537</strain>
    </source>
</reference>
<gene>
    <name evidence="2" type="ORF">EDD66_107155</name>
</gene>
<evidence type="ECO:0000313" key="3">
    <source>
        <dbReference type="Proteomes" id="UP000273083"/>
    </source>
</evidence>
<sequence>MKLKNSLFLIILLSVTVFSSVFLLEACGKKEKQEADTEKVTEEKADDKKSDEMEDKEKKDSSQSSDNDETIIKDLITQFGSKLQNVSLLADKKEIKKSMEENYKDFVTEELLEKWINEPVNAPGRLTSSPWPDRIEIKEIKKLKEDSYQVKGEIIEITSGEKDKNEAASKRSIALILKKEDNHWLIDDVTLGAFENSNEIIYENKEYGFRFRLPKTWKGYKIVMDKWEGKPIEETENADLAESGPIISIRHPKWTKEEERQDIPIMVFTHEQWDALQKEQFHIGAAPMNPSELGRNSMYVFALPARYNYAFPTGYEEVEEILESKPLEPAKDLKKAK</sequence>
<comment type="caution">
    <text evidence="2">The sequence shown here is derived from an EMBL/GenBank/DDBJ whole genome shotgun (WGS) entry which is preliminary data.</text>
</comment>
<evidence type="ECO:0000313" key="2">
    <source>
        <dbReference type="EMBL" id="ROR27241.1"/>
    </source>
</evidence>
<dbReference type="EMBL" id="RJVG01000007">
    <property type="protein sequence ID" value="ROR27241.1"/>
    <property type="molecule type" value="Genomic_DNA"/>
</dbReference>
<keyword evidence="3" id="KW-1185">Reference proteome</keyword>
<evidence type="ECO:0000256" key="1">
    <source>
        <dbReference type="SAM" id="MobiDB-lite"/>
    </source>
</evidence>
<organism evidence="2 3">
    <name type="scientific">Mobilisporobacter senegalensis</name>
    <dbReference type="NCBI Taxonomy" id="1329262"/>
    <lineage>
        <taxon>Bacteria</taxon>
        <taxon>Bacillati</taxon>
        <taxon>Bacillota</taxon>
        <taxon>Clostridia</taxon>
        <taxon>Lachnospirales</taxon>
        <taxon>Lachnospiraceae</taxon>
        <taxon>Mobilisporobacter</taxon>
    </lineage>
</organism>
<feature type="compositionally biased region" description="Basic and acidic residues" evidence="1">
    <location>
        <begin position="31"/>
        <end position="61"/>
    </location>
</feature>
<protein>
    <submittedName>
        <fullName evidence="2">Uncharacterized protein</fullName>
    </submittedName>
</protein>
<proteinExistence type="predicted"/>
<dbReference type="AlphaFoldDB" id="A0A3N1XM71"/>
<accession>A0A3N1XM71</accession>
<feature type="region of interest" description="Disordered" evidence="1">
    <location>
        <begin position="31"/>
        <end position="67"/>
    </location>
</feature>
<dbReference type="Proteomes" id="UP000273083">
    <property type="component" value="Unassembled WGS sequence"/>
</dbReference>